<sequence length="141" mass="16164">MGPEHASPMDQIRQEQMILQEKRRRRRESHNAVERRRRDVINDRIQELANLLPQNSIPAHKFNKGTILTQSVNYIKYLQDVLKQHSIDDHSFAAQTWDQLDLTNANFGSVIPSTSVVTPANPSRATSHLLDAQNQMPTTNN</sequence>
<dbReference type="GO" id="GO:0046983">
    <property type="term" value="F:protein dimerization activity"/>
    <property type="evidence" value="ECO:0007669"/>
    <property type="project" value="InterPro"/>
</dbReference>
<dbReference type="EMBL" id="KQ964490">
    <property type="protein sequence ID" value="KXN70862.1"/>
    <property type="molecule type" value="Genomic_DNA"/>
</dbReference>
<reference evidence="9 10" key="1">
    <citation type="journal article" date="2015" name="Genome Biol. Evol.">
        <title>Phylogenomic analyses indicate that early fungi evolved digesting cell walls of algal ancestors of land plants.</title>
        <authorList>
            <person name="Chang Y."/>
            <person name="Wang S."/>
            <person name="Sekimoto S."/>
            <person name="Aerts A.L."/>
            <person name="Choi C."/>
            <person name="Clum A."/>
            <person name="LaButti K.M."/>
            <person name="Lindquist E.A."/>
            <person name="Yee Ngan C."/>
            <person name="Ohm R.A."/>
            <person name="Salamov A.A."/>
            <person name="Grigoriev I.V."/>
            <person name="Spatafora J.W."/>
            <person name="Berbee M.L."/>
        </authorList>
    </citation>
    <scope>NUCLEOTIDE SEQUENCE [LARGE SCALE GENOMIC DNA]</scope>
    <source>
        <strain evidence="9 10">NRRL 28638</strain>
    </source>
</reference>
<feature type="region of interest" description="Disordered" evidence="6">
    <location>
        <begin position="119"/>
        <end position="141"/>
    </location>
</feature>
<feature type="region of interest" description="Disordered" evidence="6">
    <location>
        <begin position="1"/>
        <end position="36"/>
    </location>
</feature>
<keyword evidence="10" id="KW-1185">Reference proteome</keyword>
<evidence type="ECO:0000256" key="5">
    <source>
        <dbReference type="ARBA" id="ARBA00023242"/>
    </source>
</evidence>
<dbReference type="PROSITE" id="PS50888">
    <property type="entry name" value="BHLH"/>
    <property type="match status" value="1"/>
</dbReference>
<evidence type="ECO:0000256" key="4">
    <source>
        <dbReference type="ARBA" id="ARBA00023163"/>
    </source>
</evidence>
<dbReference type="PROSITE" id="PS51677">
    <property type="entry name" value="NODB"/>
    <property type="match status" value="1"/>
</dbReference>
<dbReference type="PANTHER" id="PTHR45776:SF2">
    <property type="entry name" value="MIP04163P"/>
    <property type="match status" value="1"/>
</dbReference>
<dbReference type="SMART" id="SM00353">
    <property type="entry name" value="HLH"/>
    <property type="match status" value="1"/>
</dbReference>
<dbReference type="Proteomes" id="UP000070444">
    <property type="component" value="Unassembled WGS sequence"/>
</dbReference>
<comment type="subcellular location">
    <subcellularLocation>
        <location evidence="1">Nucleus</location>
    </subcellularLocation>
</comment>
<evidence type="ECO:0000313" key="10">
    <source>
        <dbReference type="Proteomes" id="UP000070444"/>
    </source>
</evidence>
<dbReference type="STRING" id="796925.A0A137P784"/>
<dbReference type="GO" id="GO:0000978">
    <property type="term" value="F:RNA polymerase II cis-regulatory region sequence-specific DNA binding"/>
    <property type="evidence" value="ECO:0007669"/>
    <property type="project" value="TreeGrafter"/>
</dbReference>
<dbReference type="InterPro" id="IPR002509">
    <property type="entry name" value="NODB_dom"/>
</dbReference>
<dbReference type="OrthoDB" id="690068at2759"/>
<protein>
    <submittedName>
        <fullName evidence="9">HLH-domain-containing protein</fullName>
    </submittedName>
</protein>
<evidence type="ECO:0000259" key="7">
    <source>
        <dbReference type="PROSITE" id="PS50888"/>
    </source>
</evidence>
<dbReference type="InterPro" id="IPR011598">
    <property type="entry name" value="bHLH_dom"/>
</dbReference>
<keyword evidence="5" id="KW-0539">Nucleus</keyword>
<dbReference type="PANTHER" id="PTHR45776">
    <property type="entry name" value="MIP04163P"/>
    <property type="match status" value="1"/>
</dbReference>
<dbReference type="InterPro" id="IPR036638">
    <property type="entry name" value="HLH_DNA-bd_sf"/>
</dbReference>
<evidence type="ECO:0000259" key="8">
    <source>
        <dbReference type="PROSITE" id="PS51677"/>
    </source>
</evidence>
<dbReference type="GO" id="GO:0000981">
    <property type="term" value="F:DNA-binding transcription factor activity, RNA polymerase II-specific"/>
    <property type="evidence" value="ECO:0007669"/>
    <property type="project" value="TreeGrafter"/>
</dbReference>
<dbReference type="Pfam" id="PF00010">
    <property type="entry name" value="HLH"/>
    <property type="match status" value="1"/>
</dbReference>
<evidence type="ECO:0000256" key="1">
    <source>
        <dbReference type="ARBA" id="ARBA00004123"/>
    </source>
</evidence>
<feature type="domain" description="BHLH" evidence="7">
    <location>
        <begin position="25"/>
        <end position="78"/>
    </location>
</feature>
<dbReference type="SUPFAM" id="SSF47459">
    <property type="entry name" value="HLH, helix-loop-helix DNA-binding domain"/>
    <property type="match status" value="1"/>
</dbReference>
<organism evidence="9 10">
    <name type="scientific">Conidiobolus coronatus (strain ATCC 28846 / CBS 209.66 / NRRL 28638)</name>
    <name type="common">Delacroixia coronata</name>
    <dbReference type="NCBI Taxonomy" id="796925"/>
    <lineage>
        <taxon>Eukaryota</taxon>
        <taxon>Fungi</taxon>
        <taxon>Fungi incertae sedis</taxon>
        <taxon>Zoopagomycota</taxon>
        <taxon>Entomophthoromycotina</taxon>
        <taxon>Entomophthoromycetes</taxon>
        <taxon>Entomophthorales</taxon>
        <taxon>Ancylistaceae</taxon>
        <taxon>Conidiobolus</taxon>
    </lineage>
</organism>
<name>A0A137P784_CONC2</name>
<feature type="domain" description="NodB homology" evidence="8">
    <location>
        <begin position="31"/>
        <end position="141"/>
    </location>
</feature>
<proteinExistence type="predicted"/>
<evidence type="ECO:0000256" key="6">
    <source>
        <dbReference type="SAM" id="MobiDB-lite"/>
    </source>
</evidence>
<dbReference type="Gene3D" id="4.10.280.10">
    <property type="entry name" value="Helix-loop-helix DNA-binding domain"/>
    <property type="match status" value="1"/>
</dbReference>
<dbReference type="GO" id="GO:0016810">
    <property type="term" value="F:hydrolase activity, acting on carbon-nitrogen (but not peptide) bonds"/>
    <property type="evidence" value="ECO:0007669"/>
    <property type="project" value="InterPro"/>
</dbReference>
<evidence type="ECO:0000256" key="2">
    <source>
        <dbReference type="ARBA" id="ARBA00023015"/>
    </source>
</evidence>
<accession>A0A137P784</accession>
<keyword evidence="3" id="KW-0238">DNA-binding</keyword>
<evidence type="ECO:0000313" key="9">
    <source>
        <dbReference type="EMBL" id="KXN70862.1"/>
    </source>
</evidence>
<dbReference type="AlphaFoldDB" id="A0A137P784"/>
<keyword evidence="4" id="KW-0804">Transcription</keyword>
<dbReference type="GO" id="GO:0005975">
    <property type="term" value="P:carbohydrate metabolic process"/>
    <property type="evidence" value="ECO:0007669"/>
    <property type="project" value="InterPro"/>
</dbReference>
<gene>
    <name evidence="9" type="ORF">CONCODRAFT_78626</name>
</gene>
<dbReference type="GO" id="GO:0005634">
    <property type="term" value="C:nucleus"/>
    <property type="evidence" value="ECO:0007669"/>
    <property type="project" value="UniProtKB-SubCell"/>
</dbReference>
<evidence type="ECO:0000256" key="3">
    <source>
        <dbReference type="ARBA" id="ARBA00023125"/>
    </source>
</evidence>
<keyword evidence="2" id="KW-0805">Transcription regulation</keyword>